<evidence type="ECO:0000313" key="2">
    <source>
        <dbReference type="EMBL" id="KJU84276.1"/>
    </source>
</evidence>
<dbReference type="GO" id="GO:0003676">
    <property type="term" value="F:nucleic acid binding"/>
    <property type="evidence" value="ECO:0007669"/>
    <property type="project" value="InterPro"/>
</dbReference>
<dbReference type="EMBL" id="LACI01001545">
    <property type="protein sequence ID" value="KJU84276.1"/>
    <property type="molecule type" value="Genomic_DNA"/>
</dbReference>
<dbReference type="InterPro" id="IPR038717">
    <property type="entry name" value="Tc1-like_DDE_dom"/>
</dbReference>
<evidence type="ECO:0000259" key="1">
    <source>
        <dbReference type="Pfam" id="PF13358"/>
    </source>
</evidence>
<organism evidence="2 3">
    <name type="scientific">Candidatus Magnetobacterium bavaricum</name>
    <dbReference type="NCBI Taxonomy" id="29290"/>
    <lineage>
        <taxon>Bacteria</taxon>
        <taxon>Pseudomonadati</taxon>
        <taxon>Nitrospirota</taxon>
        <taxon>Thermodesulfovibrionia</taxon>
        <taxon>Thermodesulfovibrionales</taxon>
        <taxon>Candidatus Magnetobacteriaceae</taxon>
        <taxon>Candidatus Magnetobacterium</taxon>
    </lineage>
</organism>
<dbReference type="PANTHER" id="PTHR46564">
    <property type="entry name" value="TRANSPOSASE"/>
    <property type="match status" value="1"/>
</dbReference>
<dbReference type="InterPro" id="IPR009057">
    <property type="entry name" value="Homeodomain-like_sf"/>
</dbReference>
<dbReference type="PANTHER" id="PTHR46564:SF1">
    <property type="entry name" value="TRANSPOSASE"/>
    <property type="match status" value="1"/>
</dbReference>
<dbReference type="Proteomes" id="UP000033423">
    <property type="component" value="Unassembled WGS sequence"/>
</dbReference>
<dbReference type="PATRIC" id="fig|29290.4.peg.4695"/>
<dbReference type="AlphaFoldDB" id="A0A0F3GQV2"/>
<protein>
    <submittedName>
        <fullName evidence="2">Transposase</fullName>
    </submittedName>
</protein>
<dbReference type="InterPro" id="IPR012337">
    <property type="entry name" value="RNaseH-like_sf"/>
</dbReference>
<reference evidence="2 3" key="1">
    <citation type="submission" date="2015-02" db="EMBL/GenBank/DDBJ databases">
        <title>Single-cell genomics of uncultivated deep-branching MTB reveals a conserved set of magnetosome genes.</title>
        <authorList>
            <person name="Kolinko S."/>
            <person name="Richter M."/>
            <person name="Glockner F.O."/>
            <person name="Brachmann A."/>
            <person name="Schuler D."/>
        </authorList>
    </citation>
    <scope>NUCLEOTIDE SEQUENCE [LARGE SCALE GENOMIC DNA]</scope>
    <source>
        <strain evidence="2">TM-1</strain>
    </source>
</reference>
<dbReference type="Pfam" id="PF13358">
    <property type="entry name" value="DDE_3"/>
    <property type="match status" value="1"/>
</dbReference>
<dbReference type="Pfam" id="PF13565">
    <property type="entry name" value="HTH_32"/>
    <property type="match status" value="1"/>
</dbReference>
<dbReference type="NCBIfam" id="NF033545">
    <property type="entry name" value="transpos_IS630"/>
    <property type="match status" value="1"/>
</dbReference>
<dbReference type="Gene3D" id="3.30.420.10">
    <property type="entry name" value="Ribonuclease H-like superfamily/Ribonuclease H"/>
    <property type="match status" value="1"/>
</dbReference>
<evidence type="ECO:0000313" key="3">
    <source>
        <dbReference type="Proteomes" id="UP000033423"/>
    </source>
</evidence>
<name>A0A0F3GQV2_9BACT</name>
<feature type="domain" description="Tc1-like transposase DDE" evidence="1">
    <location>
        <begin position="171"/>
        <end position="312"/>
    </location>
</feature>
<proteinExistence type="predicted"/>
<comment type="caution">
    <text evidence="2">The sequence shown here is derived from an EMBL/GenBank/DDBJ whole genome shotgun (WGS) entry which is preliminary data.</text>
</comment>
<dbReference type="SUPFAM" id="SSF46689">
    <property type="entry name" value="Homeodomain-like"/>
    <property type="match status" value="1"/>
</dbReference>
<dbReference type="InterPro" id="IPR036397">
    <property type="entry name" value="RNaseH_sf"/>
</dbReference>
<dbReference type="SUPFAM" id="SSF53098">
    <property type="entry name" value="Ribonuclease H-like"/>
    <property type="match status" value="1"/>
</dbReference>
<gene>
    <name evidence="2" type="ORF">MBAV_003532</name>
</gene>
<sequence>MRFIKGLTVETISLLRRINRSSKYHRVRQRAHCIILSNEGYTCDKLRDIFDVSLLTIYNWFNGWEKGGLISLYDKPKMGRIPKINEEQMEEIRELAKSFPKNIGRICALVEERYKISISKKTIKRILKILNFSWRRIHKKVKGEPDELEYKIKKQALEELKIQDKEGIIYLRYFDESGFCLEPYVPYAWQEKDNPIEIETCNSRRINVLGIMNVNNELKAYTVEDVVNSDLVIACINDFCKDLKKETVLVIDNASPHKSKKFKDNIPKWKEKGLEIFYLPPYSPKLNLIEILWRFMKYEWINFSAYKSWKHLVDYIDDVLNNFGQEYIITYG</sequence>
<dbReference type="InterPro" id="IPR047655">
    <property type="entry name" value="Transpos_IS630-like"/>
</dbReference>
<keyword evidence="3" id="KW-1185">Reference proteome</keyword>
<accession>A0A0F3GQV2</accession>